<accession>A0A9P0BJM5</accession>
<evidence type="ECO:0000313" key="2">
    <source>
        <dbReference type="Proteomes" id="UP001154078"/>
    </source>
</evidence>
<dbReference type="AlphaFoldDB" id="A0A9P0BJM5"/>
<protein>
    <submittedName>
        <fullName evidence="1">Uncharacterized protein</fullName>
    </submittedName>
</protein>
<proteinExistence type="predicted"/>
<dbReference type="Proteomes" id="UP001154078">
    <property type="component" value="Chromosome 9"/>
</dbReference>
<sequence>MKVKYHKHCYRDYLRLPRNSATPAGRPPNKIPHYVLIEAFEKLIDKIKYQLTSHSFEVSLLAKRLAQLTEIEDAVLENRVMKSLLIDKYGGNVLFLYSSDRSKSSFVFMGNIPLDEVIEHIRTINSTNYIVQVAKQLRKEILRTEVIPDGLQYSQTENNFCRPSTNSLPGWTPFQQILSSETSAVSTVGFSPIIPQPPTSKDVVYTAMKNYVNVTISLYVDINQTALGKIVSRAISSRRSWREGTLGNRSRDPLMFDARDNLTTSSTITEQRQEICYTNLDNSHRLSLYRQLQDFLDNIIKSGIAE</sequence>
<dbReference type="EMBL" id="OV121140">
    <property type="protein sequence ID" value="CAH0564652.1"/>
    <property type="molecule type" value="Genomic_DNA"/>
</dbReference>
<keyword evidence="2" id="KW-1185">Reference proteome</keyword>
<reference evidence="1" key="1">
    <citation type="submission" date="2021-12" db="EMBL/GenBank/DDBJ databases">
        <authorList>
            <person name="King R."/>
        </authorList>
    </citation>
    <scope>NUCLEOTIDE SEQUENCE</scope>
</reference>
<name>A0A9P0BJM5_BRAAE</name>
<organism evidence="1 2">
    <name type="scientific">Brassicogethes aeneus</name>
    <name type="common">Rape pollen beetle</name>
    <name type="synonym">Meligethes aeneus</name>
    <dbReference type="NCBI Taxonomy" id="1431903"/>
    <lineage>
        <taxon>Eukaryota</taxon>
        <taxon>Metazoa</taxon>
        <taxon>Ecdysozoa</taxon>
        <taxon>Arthropoda</taxon>
        <taxon>Hexapoda</taxon>
        <taxon>Insecta</taxon>
        <taxon>Pterygota</taxon>
        <taxon>Neoptera</taxon>
        <taxon>Endopterygota</taxon>
        <taxon>Coleoptera</taxon>
        <taxon>Polyphaga</taxon>
        <taxon>Cucujiformia</taxon>
        <taxon>Nitidulidae</taxon>
        <taxon>Meligethinae</taxon>
        <taxon>Brassicogethes</taxon>
    </lineage>
</organism>
<dbReference type="OrthoDB" id="6779524at2759"/>
<gene>
    <name evidence="1" type="ORF">MELIAE_LOCUS13145</name>
</gene>
<evidence type="ECO:0000313" key="1">
    <source>
        <dbReference type="EMBL" id="CAH0564652.1"/>
    </source>
</evidence>